<dbReference type="GO" id="GO:0030915">
    <property type="term" value="C:Smc5-Smc6 complex"/>
    <property type="evidence" value="ECO:0007669"/>
    <property type="project" value="UniProtKB-UniRule"/>
</dbReference>
<feature type="region of interest" description="Disordered" evidence="8">
    <location>
        <begin position="122"/>
        <end position="153"/>
    </location>
</feature>
<dbReference type="GO" id="GO:0006281">
    <property type="term" value="P:DNA repair"/>
    <property type="evidence" value="ECO:0007669"/>
    <property type="project" value="UniProtKB-UniRule"/>
</dbReference>
<feature type="region of interest" description="Disordered" evidence="8">
    <location>
        <begin position="343"/>
        <end position="376"/>
    </location>
</feature>
<name>B9WFF3_CANDC</name>
<dbReference type="AlphaFoldDB" id="B9WFF3"/>
<comment type="subcellular location">
    <subcellularLocation>
        <location evidence="1 7">Nucleus</location>
    </subcellularLocation>
</comment>
<accession>B9WFF3</accession>
<evidence type="ECO:0000313" key="12">
    <source>
        <dbReference type="Proteomes" id="UP000002605"/>
    </source>
</evidence>
<dbReference type="CGD" id="CAL0000167036">
    <property type="gene designation" value="Cd36_40850"/>
</dbReference>
<evidence type="ECO:0000256" key="5">
    <source>
        <dbReference type="ARBA" id="ARBA00023204"/>
    </source>
</evidence>
<organism evidence="11 12">
    <name type="scientific">Candida dubliniensis (strain CD36 / ATCC MYA-646 / CBS 7987 / NCPF 3949 / NRRL Y-17841)</name>
    <name type="common">Yeast</name>
    <dbReference type="NCBI Taxonomy" id="573826"/>
    <lineage>
        <taxon>Eukaryota</taxon>
        <taxon>Fungi</taxon>
        <taxon>Dikarya</taxon>
        <taxon>Ascomycota</taxon>
        <taxon>Saccharomycotina</taxon>
        <taxon>Pichiomycetes</taxon>
        <taxon>Debaryomycetaceae</taxon>
        <taxon>Candida/Lodderomyces clade</taxon>
        <taxon>Candida</taxon>
    </lineage>
</organism>
<evidence type="ECO:0000313" key="11">
    <source>
        <dbReference type="EMBL" id="CAX41972.1"/>
    </source>
</evidence>
<evidence type="ECO:0000259" key="9">
    <source>
        <dbReference type="Pfam" id="PF08743"/>
    </source>
</evidence>
<evidence type="ECO:0000256" key="1">
    <source>
        <dbReference type="ARBA" id="ARBA00004123"/>
    </source>
</evidence>
<keyword evidence="6 7" id="KW-0539">Nucleus</keyword>
<gene>
    <name evidence="10" type="ordered locus">Cd36_40850</name>
    <name evidence="11" type="ORF">CD36_40850</name>
</gene>
<feature type="compositionally biased region" description="Acidic residues" evidence="8">
    <location>
        <begin position="136"/>
        <end position="153"/>
    </location>
</feature>
<keyword evidence="3 7" id="KW-0227">DNA damage</keyword>
<dbReference type="Pfam" id="PF08743">
    <property type="entry name" value="Nse4_C"/>
    <property type="match status" value="1"/>
</dbReference>
<evidence type="ECO:0000256" key="4">
    <source>
        <dbReference type="ARBA" id="ARBA00023172"/>
    </source>
</evidence>
<dbReference type="GeneID" id="8047360"/>
<feature type="domain" description="Non-structural maintenance of chromosome element 4 C-terminal" evidence="9">
    <location>
        <begin position="251"/>
        <end position="340"/>
    </location>
</feature>
<keyword evidence="12" id="KW-1185">Reference proteome</keyword>
<dbReference type="PANTHER" id="PTHR16140">
    <property type="entry name" value="NON-STRUCTURAL MAINTENANCE OF CHROMOSOMES ELEMENT 4"/>
    <property type="match status" value="1"/>
</dbReference>
<dbReference type="OrthoDB" id="361242at2759"/>
<evidence type="ECO:0000256" key="7">
    <source>
        <dbReference type="RuleBase" id="RU365071"/>
    </source>
</evidence>
<dbReference type="InterPro" id="IPR014854">
    <property type="entry name" value="Nse4_C"/>
</dbReference>
<dbReference type="PANTHER" id="PTHR16140:SF0">
    <property type="entry name" value="NON-STRUCTURAL MAINTENANCE OF CHROMOSOMES ELEMENT 4"/>
    <property type="match status" value="1"/>
</dbReference>
<dbReference type="eggNOG" id="KOG2866">
    <property type="taxonomic scope" value="Eukaryota"/>
</dbReference>
<dbReference type="GO" id="GO:0005634">
    <property type="term" value="C:nucleus"/>
    <property type="evidence" value="ECO:0007669"/>
    <property type="project" value="UniProtKB-SubCell"/>
</dbReference>
<evidence type="ECO:0000256" key="8">
    <source>
        <dbReference type="SAM" id="MobiDB-lite"/>
    </source>
</evidence>
<dbReference type="Proteomes" id="UP000002605">
    <property type="component" value="Chromosome 4"/>
</dbReference>
<evidence type="ECO:0000256" key="2">
    <source>
        <dbReference type="ARBA" id="ARBA00008997"/>
    </source>
</evidence>
<dbReference type="InterPro" id="IPR027786">
    <property type="entry name" value="Nse4/EID"/>
</dbReference>
<dbReference type="EMBL" id="FM992691">
    <property type="protein sequence ID" value="CAX41972.1"/>
    <property type="molecule type" value="Genomic_DNA"/>
</dbReference>
<comment type="function">
    <text evidence="7">Component of the SMC5-SMC6 complex, that promotes sister chromatid alignment after DNA damage and facilitates double-stranded DNA breaks (DSBs) repair via homologous recombination between sister chromatids.</text>
</comment>
<dbReference type="GO" id="GO:0006310">
    <property type="term" value="P:DNA recombination"/>
    <property type="evidence" value="ECO:0007669"/>
    <property type="project" value="UniProtKB-UniRule"/>
</dbReference>
<protein>
    <recommendedName>
        <fullName evidence="7">Non-structural maintenance of chromosomes element 4</fullName>
    </recommendedName>
</protein>
<comment type="similarity">
    <text evidence="2 7">Belongs to the NSE4 family.</text>
</comment>
<comment type="subunit">
    <text evidence="7">Component of the SMC5-SMC6 complex.</text>
</comment>
<reference evidence="11 12" key="1">
    <citation type="journal article" date="2009" name="Genome Res.">
        <title>Comparative genomics of the fungal pathogens Candida dubliniensis and Candida albicans.</title>
        <authorList>
            <person name="Jackson A.P."/>
            <person name="Gamble J.A."/>
            <person name="Yeomans T."/>
            <person name="Moran G.P."/>
            <person name="Saunders D."/>
            <person name="Harris D."/>
            <person name="Aslett M."/>
            <person name="Barrell J.F."/>
            <person name="Butler G."/>
            <person name="Citiulo F."/>
            <person name="Coleman D.C."/>
            <person name="de Groot P.W.J."/>
            <person name="Goodwin T.J."/>
            <person name="Quail M.A."/>
            <person name="McQuillan J."/>
            <person name="Munro C.A."/>
            <person name="Pain A."/>
            <person name="Poulter R.T."/>
            <person name="Rajandream M.A."/>
            <person name="Renauld H."/>
            <person name="Spiering M.J."/>
            <person name="Tivey A."/>
            <person name="Gow N.A.R."/>
            <person name="Barrell B."/>
            <person name="Sullivan D.J."/>
            <person name="Berriman M."/>
        </authorList>
    </citation>
    <scope>NUCLEOTIDE SEQUENCE [LARGE SCALE GENOMIC DNA]</scope>
    <source>
        <strain evidence="12">CD36 / ATCC MYA-646 / CBS 7987 / NCPF 3949 / NRRL Y-17841</strain>
    </source>
</reference>
<feature type="compositionally biased region" description="Basic and acidic residues" evidence="8">
    <location>
        <begin position="123"/>
        <end position="132"/>
    </location>
</feature>
<evidence type="ECO:0000256" key="3">
    <source>
        <dbReference type="ARBA" id="ARBA00022763"/>
    </source>
</evidence>
<evidence type="ECO:0000256" key="6">
    <source>
        <dbReference type="ARBA" id="ARBA00023242"/>
    </source>
</evidence>
<keyword evidence="5 7" id="KW-0234">DNA repair</keyword>
<sequence>MTDTQPRKLRKVTTQEQIEDYEKLRQRIKNHFKDALKGKGSAMSLHYIDEITELYKRVQSQKVRDTRVHLEDSEVFKEASDFAALNARNIVFDDSGIALDDREFFKCLRRFAVTDPSLLSRNDIGDNNDHDSYVNAEDDDDDDDDDDDSDEEEAITDEYTFNKTNWLKLGILYHQVSKKSISVDFLNGPLKAEKRKIVRTRNVDDTKSSGLAKTARQVQASDISGNEEQNTANMVKSVYQTYIEKYDGNGVNLFKFFINPRSFGQSVENLFYTSFLVKDGRLKLYVNDEGVPCIQRVSSDEIREAQLESNKIFTSHHIASFNYKAWKKYTQLYNIREAFLGHRDEPEDQMPPEDIIDYTEDEPIPTSQRRDSNLSE</sequence>
<dbReference type="HOGENOM" id="CLU_041037_5_1_1"/>
<proteinExistence type="inferred from homology"/>
<dbReference type="KEGG" id="cdu:CD36_40850"/>
<evidence type="ECO:0000313" key="10">
    <source>
        <dbReference type="CGD" id="CAL0000167036"/>
    </source>
</evidence>
<feature type="compositionally biased region" description="Acidic residues" evidence="8">
    <location>
        <begin position="346"/>
        <end position="363"/>
    </location>
</feature>
<keyword evidence="4 7" id="KW-0233">DNA recombination</keyword>
<dbReference type="VEuPathDB" id="FungiDB:CD36_40850"/>
<dbReference type="RefSeq" id="XP_002419757.1">
    <property type="nucleotide sequence ID" value="XM_002419712.1"/>
</dbReference>